<dbReference type="NCBIfam" id="TIGR02867">
    <property type="entry name" value="spore_II_P"/>
    <property type="match status" value="1"/>
</dbReference>
<comment type="caution">
    <text evidence="2">The sequence shown here is derived from an EMBL/GenBank/DDBJ whole genome shotgun (WGS) entry which is preliminary data.</text>
</comment>
<feature type="compositionally biased region" description="Basic and acidic residues" evidence="1">
    <location>
        <begin position="69"/>
        <end position="93"/>
    </location>
</feature>
<evidence type="ECO:0000313" key="2">
    <source>
        <dbReference type="EMBL" id="HIT99525.1"/>
    </source>
</evidence>
<accession>A0A9D1HDT4</accession>
<dbReference type="SUPFAM" id="SSF53187">
    <property type="entry name" value="Zn-dependent exopeptidases"/>
    <property type="match status" value="1"/>
</dbReference>
<organism evidence="2 3">
    <name type="scientific">Candidatus Allocopromorpha excrementavium</name>
    <dbReference type="NCBI Taxonomy" id="2840741"/>
    <lineage>
        <taxon>Bacteria</taxon>
        <taxon>Bacillati</taxon>
        <taxon>Bacillota</taxon>
        <taxon>Clostridia</taxon>
        <taxon>Eubacteriales</taxon>
        <taxon>Eubacteriaceae</taxon>
        <taxon>Eubacteriaceae incertae sedis</taxon>
        <taxon>Candidatus Allocopromorpha</taxon>
    </lineage>
</organism>
<gene>
    <name evidence="2" type="ORF">IAD12_04650</name>
</gene>
<reference evidence="2" key="1">
    <citation type="submission" date="2020-10" db="EMBL/GenBank/DDBJ databases">
        <authorList>
            <person name="Gilroy R."/>
        </authorList>
    </citation>
    <scope>NUCLEOTIDE SEQUENCE</scope>
    <source>
        <strain evidence="2">CHK176-22527</strain>
    </source>
</reference>
<evidence type="ECO:0000313" key="3">
    <source>
        <dbReference type="Proteomes" id="UP000824159"/>
    </source>
</evidence>
<protein>
    <submittedName>
        <fullName evidence="2">Stage II sporulation protein P</fullName>
    </submittedName>
</protein>
<dbReference type="Proteomes" id="UP000824159">
    <property type="component" value="Unassembled WGS sequence"/>
</dbReference>
<dbReference type="EMBL" id="DVLX01000053">
    <property type="protein sequence ID" value="HIT99525.1"/>
    <property type="molecule type" value="Genomic_DNA"/>
</dbReference>
<sequence length="301" mass="33797">MDKKNRMITFSALAVFIFSTVFFLKVNTSSALEAAVIDETELGMMCINQVITTAKEDEEHELDEEIQDDKETSENEQSVKKSDKKAEKDKAESDEAVPVSEDPLVIIYHTHSTESYMPYSESNYHREAEEGTVRDVGTVLEEELEKRGIKVIHDKTVHDRPSYNESYGRSLNTIQSLMKKYPTADYVIDLHRDAAASSAQEGKYIKIDGKRVAKFSLVVGRGNENYVELYAFAKKVSQASESVHDGFGGAIIEKEYRYNGFVSNKAILLEVGNNKNTIEEARASASYFAEAMANVIKGEKQ</sequence>
<evidence type="ECO:0000256" key="1">
    <source>
        <dbReference type="SAM" id="MobiDB-lite"/>
    </source>
</evidence>
<name>A0A9D1HDT4_9FIRM</name>
<dbReference type="InterPro" id="IPR010897">
    <property type="entry name" value="Spore_II_P"/>
</dbReference>
<reference evidence="2" key="2">
    <citation type="journal article" date="2021" name="PeerJ">
        <title>Extensive microbial diversity within the chicken gut microbiome revealed by metagenomics and culture.</title>
        <authorList>
            <person name="Gilroy R."/>
            <person name="Ravi A."/>
            <person name="Getino M."/>
            <person name="Pursley I."/>
            <person name="Horton D.L."/>
            <person name="Alikhan N.F."/>
            <person name="Baker D."/>
            <person name="Gharbi K."/>
            <person name="Hall N."/>
            <person name="Watson M."/>
            <person name="Adriaenssens E.M."/>
            <person name="Foster-Nyarko E."/>
            <person name="Jarju S."/>
            <person name="Secka A."/>
            <person name="Antonio M."/>
            <person name="Oren A."/>
            <person name="Chaudhuri R.R."/>
            <person name="La Ragione R."/>
            <person name="Hildebrand F."/>
            <person name="Pallen M.J."/>
        </authorList>
    </citation>
    <scope>NUCLEOTIDE SEQUENCE</scope>
    <source>
        <strain evidence="2">CHK176-22527</strain>
    </source>
</reference>
<proteinExistence type="predicted"/>
<feature type="region of interest" description="Disordered" evidence="1">
    <location>
        <begin position="56"/>
        <end position="97"/>
    </location>
</feature>
<dbReference type="AlphaFoldDB" id="A0A9D1HDT4"/>
<dbReference type="Gene3D" id="3.40.630.40">
    <property type="entry name" value="Zn-dependent exopeptidases"/>
    <property type="match status" value="1"/>
</dbReference>
<feature type="compositionally biased region" description="Acidic residues" evidence="1">
    <location>
        <begin position="56"/>
        <end position="68"/>
    </location>
</feature>
<dbReference type="Pfam" id="PF07454">
    <property type="entry name" value="SpoIIP"/>
    <property type="match status" value="1"/>
</dbReference>